<keyword evidence="1" id="KW-0472">Membrane</keyword>
<evidence type="ECO:0000313" key="3">
    <source>
        <dbReference type="Proteomes" id="UP000244880"/>
    </source>
</evidence>
<evidence type="ECO:0000313" key="2">
    <source>
        <dbReference type="EMBL" id="SPH19444.1"/>
    </source>
</evidence>
<keyword evidence="1" id="KW-0812">Transmembrane</keyword>
<keyword evidence="3" id="KW-1185">Reference proteome</keyword>
<accession>A0A2R8B8S9</accession>
<dbReference type="RefSeq" id="WP_108826785.1">
    <property type="nucleotide sequence ID" value="NZ_OMOR01000001.1"/>
</dbReference>
<reference evidence="2 3" key="1">
    <citation type="submission" date="2018-03" db="EMBL/GenBank/DDBJ databases">
        <authorList>
            <person name="Keele B.F."/>
        </authorList>
    </citation>
    <scope>NUCLEOTIDE SEQUENCE [LARGE SCALE GENOMIC DNA]</scope>
    <source>
        <strain evidence="2 3">CECT 8599</strain>
    </source>
</reference>
<dbReference type="EMBL" id="OMOR01000001">
    <property type="protein sequence ID" value="SPH19444.1"/>
    <property type="molecule type" value="Genomic_DNA"/>
</dbReference>
<sequence>MSERSFWSRSYKVIEKGANIFGFLSALIWIWALVFPGKAVSVLESYEARFSGVEQSIAQVEDNTNALLRQTDGIKDDTAALVAALPSGISMSGLVQNQNCPGSNSVTDGFSLWLNNEGRQVIPQLTLTAFTERGTVLYQDTQLFINAEDTTAVDIPGTVRPVHICLNAIDAQGQDRMSGFTIMRWRKTHDSCVANGRYGYVSHDGNALPIAEAATALCQ</sequence>
<gene>
    <name evidence="2" type="ORF">ASD8599_00168</name>
</gene>
<evidence type="ECO:0000256" key="1">
    <source>
        <dbReference type="SAM" id="Phobius"/>
    </source>
</evidence>
<organism evidence="2 3">
    <name type="scientific">Ascidiaceihabitans donghaensis</name>
    <dbReference type="NCBI Taxonomy" id="1510460"/>
    <lineage>
        <taxon>Bacteria</taxon>
        <taxon>Pseudomonadati</taxon>
        <taxon>Pseudomonadota</taxon>
        <taxon>Alphaproteobacteria</taxon>
        <taxon>Rhodobacterales</taxon>
        <taxon>Paracoccaceae</taxon>
        <taxon>Ascidiaceihabitans</taxon>
    </lineage>
</organism>
<dbReference type="Proteomes" id="UP000244880">
    <property type="component" value="Unassembled WGS sequence"/>
</dbReference>
<proteinExistence type="predicted"/>
<name>A0A2R8B8S9_9RHOB</name>
<protein>
    <submittedName>
        <fullName evidence="2">Uncharacterized protein</fullName>
    </submittedName>
</protein>
<keyword evidence="1" id="KW-1133">Transmembrane helix</keyword>
<feature type="transmembrane region" description="Helical" evidence="1">
    <location>
        <begin position="20"/>
        <end position="37"/>
    </location>
</feature>
<dbReference type="AlphaFoldDB" id="A0A2R8B8S9"/>